<sequence length="51" mass="5700">MEPFSKENIGTRVAAGNQRFQIHVDKSRFAEEAIQLQGNAGGVVISHELRY</sequence>
<dbReference type="AlphaFoldDB" id="A0A382SYN1"/>
<reference evidence="1" key="1">
    <citation type="submission" date="2018-05" db="EMBL/GenBank/DDBJ databases">
        <authorList>
            <person name="Lanie J.A."/>
            <person name="Ng W.-L."/>
            <person name="Kazmierczak K.M."/>
            <person name="Andrzejewski T.M."/>
            <person name="Davidsen T.M."/>
            <person name="Wayne K.J."/>
            <person name="Tettelin H."/>
            <person name="Glass J.I."/>
            <person name="Rusch D."/>
            <person name="Podicherti R."/>
            <person name="Tsui H.-C.T."/>
            <person name="Winkler M.E."/>
        </authorList>
    </citation>
    <scope>NUCLEOTIDE SEQUENCE</scope>
</reference>
<proteinExistence type="predicted"/>
<organism evidence="1">
    <name type="scientific">marine metagenome</name>
    <dbReference type="NCBI Taxonomy" id="408172"/>
    <lineage>
        <taxon>unclassified sequences</taxon>
        <taxon>metagenomes</taxon>
        <taxon>ecological metagenomes</taxon>
    </lineage>
</organism>
<dbReference type="EMBL" id="UINC01132181">
    <property type="protein sequence ID" value="SVD14337.1"/>
    <property type="molecule type" value="Genomic_DNA"/>
</dbReference>
<protein>
    <submittedName>
        <fullName evidence="1">Uncharacterized protein</fullName>
    </submittedName>
</protein>
<gene>
    <name evidence="1" type="ORF">METZ01_LOCUS367191</name>
</gene>
<accession>A0A382SYN1</accession>
<name>A0A382SYN1_9ZZZZ</name>
<evidence type="ECO:0000313" key="1">
    <source>
        <dbReference type="EMBL" id="SVD14337.1"/>
    </source>
</evidence>